<evidence type="ECO:0000256" key="1">
    <source>
        <dbReference type="ARBA" id="ARBA00005568"/>
    </source>
</evidence>
<accession>A0A398BPK7</accession>
<evidence type="ECO:0000259" key="4">
    <source>
        <dbReference type="Pfam" id="PF03328"/>
    </source>
</evidence>
<dbReference type="GO" id="GO:0046872">
    <property type="term" value="F:metal ion binding"/>
    <property type="evidence" value="ECO:0007669"/>
    <property type="project" value="UniProtKB-KW"/>
</dbReference>
<dbReference type="InterPro" id="IPR050251">
    <property type="entry name" value="HpcH-HpaI_aldolase"/>
</dbReference>
<dbReference type="InterPro" id="IPR005000">
    <property type="entry name" value="Aldolase/citrate-lyase_domain"/>
</dbReference>
<comment type="caution">
    <text evidence="5">The sequence shown here is derived from an EMBL/GenBank/DDBJ whole genome shotgun (WGS) entry which is preliminary data.</text>
</comment>
<keyword evidence="3" id="KW-0456">Lyase</keyword>
<dbReference type="GO" id="GO:0016832">
    <property type="term" value="F:aldehyde-lyase activity"/>
    <property type="evidence" value="ECO:0007669"/>
    <property type="project" value="TreeGrafter"/>
</dbReference>
<dbReference type="GO" id="GO:0005737">
    <property type="term" value="C:cytoplasm"/>
    <property type="evidence" value="ECO:0007669"/>
    <property type="project" value="TreeGrafter"/>
</dbReference>
<protein>
    <submittedName>
        <fullName evidence="5">4-hydroxy-2-oxovalerate aldolase</fullName>
    </submittedName>
</protein>
<comment type="similarity">
    <text evidence="1">Belongs to the HpcH/HpaI aldolase family.</text>
</comment>
<organism evidence="5 6">
    <name type="scientific">Gemmobacter lutimaris</name>
    <dbReference type="NCBI Taxonomy" id="2306023"/>
    <lineage>
        <taxon>Bacteria</taxon>
        <taxon>Pseudomonadati</taxon>
        <taxon>Pseudomonadota</taxon>
        <taxon>Alphaproteobacteria</taxon>
        <taxon>Rhodobacterales</taxon>
        <taxon>Paracoccaceae</taxon>
        <taxon>Gemmobacter</taxon>
    </lineage>
</organism>
<keyword evidence="2" id="KW-0479">Metal-binding</keyword>
<dbReference type="InterPro" id="IPR015813">
    <property type="entry name" value="Pyrv/PenolPyrv_kinase-like_dom"/>
</dbReference>
<dbReference type="Pfam" id="PF03328">
    <property type="entry name" value="HpcH_HpaI"/>
    <property type="match status" value="1"/>
</dbReference>
<evidence type="ECO:0000256" key="3">
    <source>
        <dbReference type="ARBA" id="ARBA00023239"/>
    </source>
</evidence>
<dbReference type="SUPFAM" id="SSF51621">
    <property type="entry name" value="Phosphoenolpyruvate/pyruvate domain"/>
    <property type="match status" value="1"/>
</dbReference>
<name>A0A398BPK7_9RHOB</name>
<dbReference type="InterPro" id="IPR040442">
    <property type="entry name" value="Pyrv_kinase-like_dom_sf"/>
</dbReference>
<dbReference type="PANTHER" id="PTHR30502:SF0">
    <property type="entry name" value="PHOSPHOENOLPYRUVATE CARBOXYLASE FAMILY PROTEIN"/>
    <property type="match status" value="1"/>
</dbReference>
<gene>
    <name evidence="5" type="ORF">D2N39_16235</name>
</gene>
<dbReference type="AlphaFoldDB" id="A0A398BPK7"/>
<dbReference type="EMBL" id="QXXQ01000010">
    <property type="protein sequence ID" value="RID90841.1"/>
    <property type="molecule type" value="Genomic_DNA"/>
</dbReference>
<dbReference type="Proteomes" id="UP000266649">
    <property type="component" value="Unassembled WGS sequence"/>
</dbReference>
<dbReference type="RefSeq" id="WP_119135832.1">
    <property type="nucleotide sequence ID" value="NZ_QXXQ01000010.1"/>
</dbReference>
<evidence type="ECO:0000313" key="5">
    <source>
        <dbReference type="EMBL" id="RID90841.1"/>
    </source>
</evidence>
<evidence type="ECO:0000313" key="6">
    <source>
        <dbReference type="Proteomes" id="UP000266649"/>
    </source>
</evidence>
<evidence type="ECO:0000256" key="2">
    <source>
        <dbReference type="ARBA" id="ARBA00022723"/>
    </source>
</evidence>
<dbReference type="PANTHER" id="PTHR30502">
    <property type="entry name" value="2-KETO-3-DEOXY-L-RHAMNONATE ALDOLASE"/>
    <property type="match status" value="1"/>
</dbReference>
<dbReference type="Gene3D" id="3.20.20.60">
    <property type="entry name" value="Phosphoenolpyruvate-binding domains"/>
    <property type="match status" value="1"/>
</dbReference>
<keyword evidence="6" id="KW-1185">Reference proteome</keyword>
<sequence length="252" mass="26267">MTDFRSRCIAPEPLAGLFCAIPHPTGVEICAATGPDFLCLDGEHAPIDRERAEEMIRAAQLHRVPVIMRVPGHLPDSIAGALDSGADGVLVPRVSTADEARAAVAATRYPPVGVRGVGPGRAAGFGYRIPDYLATANSRILLAIQAETPGALENIEEISTVEGVDVIFIGPGDLGVTLGALGPEGRPKLMAAITRITKVSRAAGKAVGMFCASPDEVQGWRELGITFFLIGNDARHLADAAGAAVARAREGF</sequence>
<reference evidence="5 6" key="1">
    <citation type="submission" date="2018-09" db="EMBL/GenBank/DDBJ databases">
        <title>Gemmobacter lutimaris sp. nov., a marine bacterium isolated from tidal flat.</title>
        <authorList>
            <person name="Lee D.W."/>
            <person name="Yoo Y."/>
            <person name="Kim J.-J."/>
            <person name="Kim B.S."/>
        </authorList>
    </citation>
    <scope>NUCLEOTIDE SEQUENCE [LARGE SCALE GENOMIC DNA]</scope>
    <source>
        <strain evidence="5 6">YJ-T1-11</strain>
    </source>
</reference>
<dbReference type="OrthoDB" id="9802624at2"/>
<proteinExistence type="inferred from homology"/>
<feature type="domain" description="HpcH/HpaI aldolase/citrate lyase" evidence="4">
    <location>
        <begin position="15"/>
        <end position="239"/>
    </location>
</feature>